<evidence type="ECO:0000256" key="1">
    <source>
        <dbReference type="ARBA" id="ARBA00022729"/>
    </source>
</evidence>
<dbReference type="EMBL" id="VFPT01000001">
    <property type="protein sequence ID" value="TQM93279.1"/>
    <property type="molecule type" value="Genomic_DNA"/>
</dbReference>
<dbReference type="GO" id="GO:0030288">
    <property type="term" value="C:outer membrane-bounded periplasmic space"/>
    <property type="evidence" value="ECO:0007669"/>
    <property type="project" value="TreeGrafter"/>
</dbReference>
<dbReference type="SUPFAM" id="SSF53850">
    <property type="entry name" value="Periplasmic binding protein-like II"/>
    <property type="match status" value="1"/>
</dbReference>
<proteinExistence type="predicted"/>
<keyword evidence="3" id="KW-1185">Reference proteome</keyword>
<protein>
    <submittedName>
        <fullName evidence="2">Iron(III) transport system substrate-binding protein</fullName>
    </submittedName>
</protein>
<dbReference type="AlphaFoldDB" id="A0A543KDX4"/>
<organism evidence="2 3">
    <name type="scientific">Roseinatronobacter monicus</name>
    <dbReference type="NCBI Taxonomy" id="393481"/>
    <lineage>
        <taxon>Bacteria</taxon>
        <taxon>Pseudomonadati</taxon>
        <taxon>Pseudomonadota</taxon>
        <taxon>Alphaproteobacteria</taxon>
        <taxon>Rhodobacterales</taxon>
        <taxon>Paracoccaceae</taxon>
        <taxon>Roseinatronobacter</taxon>
    </lineage>
</organism>
<comment type="caution">
    <text evidence="2">The sequence shown here is derived from an EMBL/GenBank/DDBJ whole genome shotgun (WGS) entry which is preliminary data.</text>
</comment>
<name>A0A543KDX4_9RHOB</name>
<dbReference type="PANTHER" id="PTHR30006">
    <property type="entry name" value="THIAMINE-BINDING PERIPLASMIC PROTEIN-RELATED"/>
    <property type="match status" value="1"/>
</dbReference>
<dbReference type="PANTHER" id="PTHR30006:SF15">
    <property type="entry name" value="IRON-UTILIZATION PERIPLASMIC PROTEIN"/>
    <property type="match status" value="1"/>
</dbReference>
<dbReference type="Pfam" id="PF13343">
    <property type="entry name" value="SBP_bac_6"/>
    <property type="match status" value="1"/>
</dbReference>
<keyword evidence="1" id="KW-0732">Signal</keyword>
<gene>
    <name evidence="2" type="ORF">BD293_1911</name>
</gene>
<accession>A0A543KDX4</accession>
<dbReference type="Proteomes" id="UP000320582">
    <property type="component" value="Unassembled WGS sequence"/>
</dbReference>
<evidence type="ECO:0000313" key="3">
    <source>
        <dbReference type="Proteomes" id="UP000320582"/>
    </source>
</evidence>
<dbReference type="Gene3D" id="3.40.190.10">
    <property type="entry name" value="Periplasmic binding protein-like II"/>
    <property type="match status" value="2"/>
</dbReference>
<reference evidence="2 3" key="1">
    <citation type="submission" date="2019-06" db="EMBL/GenBank/DDBJ databases">
        <title>Genomic Encyclopedia of Archaeal and Bacterial Type Strains, Phase II (KMG-II): from individual species to whole genera.</title>
        <authorList>
            <person name="Goeker M."/>
        </authorList>
    </citation>
    <scope>NUCLEOTIDE SEQUENCE [LARGE SCALE GENOMIC DNA]</scope>
    <source>
        <strain evidence="2 3">DSM 18423</strain>
    </source>
</reference>
<evidence type="ECO:0000313" key="2">
    <source>
        <dbReference type="EMBL" id="TQM93279.1"/>
    </source>
</evidence>
<sequence>MGVVPGSCSCMDLKPDPMGETMNFLRNSVVALTAFAATPMLADVTLYSGRGETLVAPIIERFTAETGINVNVRYGGTAELAILLDEEGDRSPADLFWAQDVAALGVTKPLFAEMPGETLERVDSVYRDADGRWIGISGRSRAVIYSPERVEEGELPATLADLTDERFTGRMALAPTNGSFIAHVAALREATSDEYALEWLQGLAAIEPVIVSNNTAGYQAIADGEADIMLTNNYYLGRFLASDPDFPVAQATFEAGDIGNLMMVAGIGVLESSENKDDAVAFVDFLLGQTAQQYFTGNVYEFPVTGEGIVPVQGRGLTYQQATDAAPEFDLNLIVDMEGTLELIRESGLL</sequence>